<dbReference type="Proteomes" id="UP000604080">
    <property type="component" value="Unassembled WGS sequence"/>
</dbReference>
<evidence type="ECO:0000256" key="2">
    <source>
        <dbReference type="ARBA" id="ARBA00006576"/>
    </source>
</evidence>
<dbReference type="PROSITE" id="PS00903">
    <property type="entry name" value="CYT_DCMP_DEAMINASES_1"/>
    <property type="match status" value="1"/>
</dbReference>
<dbReference type="GO" id="GO:0004126">
    <property type="term" value="F:cytidine deaminase activity"/>
    <property type="evidence" value="ECO:0007669"/>
    <property type="project" value="TreeGrafter"/>
</dbReference>
<evidence type="ECO:0000313" key="7">
    <source>
        <dbReference type="EMBL" id="NWI84073.1"/>
    </source>
</evidence>
<evidence type="ECO:0000313" key="8">
    <source>
        <dbReference type="Proteomes" id="UP000604080"/>
    </source>
</evidence>
<dbReference type="Gene3D" id="3.40.140.10">
    <property type="entry name" value="Cytidine Deaminase, domain 2"/>
    <property type="match status" value="1"/>
</dbReference>
<evidence type="ECO:0000256" key="5">
    <source>
        <dbReference type="ARBA" id="ARBA00022833"/>
    </source>
</evidence>
<accession>A0A851EU80</accession>
<dbReference type="GO" id="GO:0005634">
    <property type="term" value="C:nucleus"/>
    <property type="evidence" value="ECO:0007669"/>
    <property type="project" value="TreeGrafter"/>
</dbReference>
<dbReference type="AlphaFoldDB" id="A0A851EU80"/>
<proteinExistence type="inferred from homology"/>
<evidence type="ECO:0000256" key="4">
    <source>
        <dbReference type="ARBA" id="ARBA00022801"/>
    </source>
</evidence>
<reference evidence="7" key="1">
    <citation type="submission" date="2019-10" db="EMBL/GenBank/DDBJ databases">
        <title>Bird 10,000 Genomes (B10K) Project - Family phase.</title>
        <authorList>
            <person name="Zhang G."/>
        </authorList>
    </citation>
    <scope>NUCLEOTIDE SEQUENCE</scope>
    <source>
        <strain evidence="7">B10K-DU-002-56</strain>
        <tissue evidence="7">Muscle</tissue>
    </source>
</reference>
<comment type="similarity">
    <text evidence="2">Belongs to the cytidine and deoxycytidylate deaminase family.</text>
</comment>
<evidence type="ECO:0000259" key="6">
    <source>
        <dbReference type="PROSITE" id="PS51747"/>
    </source>
</evidence>
<protein>
    <submittedName>
        <fullName evidence="7">ABEC1 enzyme</fullName>
    </submittedName>
</protein>
<dbReference type="SUPFAM" id="SSF53927">
    <property type="entry name" value="Cytidine deaminase-like"/>
    <property type="match status" value="1"/>
</dbReference>
<evidence type="ECO:0000256" key="1">
    <source>
        <dbReference type="ARBA" id="ARBA00001947"/>
    </source>
</evidence>
<feature type="non-terminal residue" evidence="7">
    <location>
        <position position="175"/>
    </location>
</feature>
<dbReference type="PROSITE" id="PS51747">
    <property type="entry name" value="CYT_DCMP_DEAMINASES_2"/>
    <property type="match status" value="1"/>
</dbReference>
<keyword evidence="5" id="KW-0862">Zinc</keyword>
<dbReference type="InterPro" id="IPR016193">
    <property type="entry name" value="Cytidine_deaminase-like"/>
</dbReference>
<keyword evidence="4" id="KW-0378">Hydrolase</keyword>
<dbReference type="GO" id="GO:0003723">
    <property type="term" value="F:RNA binding"/>
    <property type="evidence" value="ECO:0007669"/>
    <property type="project" value="TreeGrafter"/>
</dbReference>
<sequence length="175" mass="21023">SMYISWRALAEQFDPRGSPPETYLLCELWWGNSERFWIHWVRNDNRRNRHAEVCFLEEIFELRSLRSCHITWYLSWSPCANCCDTIRDFRMRHRNVNIDIHVARLHFADREETRRGLRDLASLQGVNHLASISPDYSYCWETFLQQGVNFWPVDFQPAITWNNSRLNDILEVSTL</sequence>
<evidence type="ECO:0000256" key="3">
    <source>
        <dbReference type="ARBA" id="ARBA00022723"/>
    </source>
</evidence>
<dbReference type="InterPro" id="IPR016192">
    <property type="entry name" value="APOBEC/CMP_deaminase_Zn-bd"/>
</dbReference>
<dbReference type="PANTHER" id="PTHR13857:SF26">
    <property type="entry name" value="C-U-EDITING ENZYME APOBEC-1"/>
    <property type="match status" value="1"/>
</dbReference>
<organism evidence="7 8">
    <name type="scientific">Dryoscopus gambensis</name>
    <dbReference type="NCBI Taxonomy" id="85069"/>
    <lineage>
        <taxon>Eukaryota</taxon>
        <taxon>Metazoa</taxon>
        <taxon>Chordata</taxon>
        <taxon>Craniata</taxon>
        <taxon>Vertebrata</taxon>
        <taxon>Euteleostomi</taxon>
        <taxon>Archelosauria</taxon>
        <taxon>Archosauria</taxon>
        <taxon>Dinosauria</taxon>
        <taxon>Saurischia</taxon>
        <taxon>Theropoda</taxon>
        <taxon>Coelurosauria</taxon>
        <taxon>Aves</taxon>
        <taxon>Neognathae</taxon>
        <taxon>Neoaves</taxon>
        <taxon>Telluraves</taxon>
        <taxon>Australaves</taxon>
        <taxon>Passeriformes</taxon>
        <taxon>Corvoidea</taxon>
        <taxon>Malaconotidae</taxon>
        <taxon>Dryoscopus</taxon>
    </lineage>
</organism>
<name>A0A851EU80_9CORV</name>
<keyword evidence="3" id="KW-0479">Metal-binding</keyword>
<dbReference type="Pfam" id="PF18750">
    <property type="entry name" value="SNAD4"/>
    <property type="match status" value="1"/>
</dbReference>
<dbReference type="InterPro" id="IPR050610">
    <property type="entry name" value="APOBEC_Cyt_Deaminase"/>
</dbReference>
<dbReference type="PANTHER" id="PTHR13857">
    <property type="entry name" value="MRNA EDITING ENZYME"/>
    <property type="match status" value="1"/>
</dbReference>
<feature type="non-terminal residue" evidence="7">
    <location>
        <position position="1"/>
    </location>
</feature>
<feature type="domain" description="CMP/dCMP-type deaminase" evidence="6">
    <location>
        <begin position="1"/>
        <end position="120"/>
    </location>
</feature>
<gene>
    <name evidence="7" type="primary">Apobec1_1</name>
    <name evidence="7" type="ORF">DRYGAM_R13664</name>
</gene>
<comment type="cofactor">
    <cofactor evidence="1">
        <name>Zn(2+)</name>
        <dbReference type="ChEBI" id="CHEBI:29105"/>
    </cofactor>
</comment>
<comment type="caution">
    <text evidence="7">The sequence shown here is derived from an EMBL/GenBank/DDBJ whole genome shotgun (WGS) entry which is preliminary data.</text>
</comment>
<dbReference type="EMBL" id="WEIT01041685">
    <property type="protein sequence ID" value="NWI84073.1"/>
    <property type="molecule type" value="Genomic_DNA"/>
</dbReference>
<dbReference type="GO" id="GO:0008270">
    <property type="term" value="F:zinc ion binding"/>
    <property type="evidence" value="ECO:0007669"/>
    <property type="project" value="InterPro"/>
</dbReference>
<dbReference type="GO" id="GO:0005737">
    <property type="term" value="C:cytoplasm"/>
    <property type="evidence" value="ECO:0007669"/>
    <property type="project" value="TreeGrafter"/>
</dbReference>
<dbReference type="GO" id="GO:0016554">
    <property type="term" value="P:cytidine to uridine editing"/>
    <property type="evidence" value="ECO:0007669"/>
    <property type="project" value="TreeGrafter"/>
</dbReference>
<keyword evidence="8" id="KW-1185">Reference proteome</keyword>
<dbReference type="InterPro" id="IPR002125">
    <property type="entry name" value="CMP_dCMP_dom"/>
</dbReference>